<proteinExistence type="predicted"/>
<evidence type="ECO:0000313" key="1">
    <source>
        <dbReference type="EMBL" id="CAF5145471.1"/>
    </source>
</evidence>
<dbReference type="EMBL" id="CAJOBH010254398">
    <property type="protein sequence ID" value="CAF5145471.1"/>
    <property type="molecule type" value="Genomic_DNA"/>
</dbReference>
<accession>A0A8S3FYQ9</accession>
<dbReference type="AlphaFoldDB" id="A0A8S3FYQ9"/>
<comment type="caution">
    <text evidence="1">The sequence shown here is derived from an EMBL/GenBank/DDBJ whole genome shotgun (WGS) entry which is preliminary data.</text>
</comment>
<name>A0A8S3FYQ9_9BILA</name>
<gene>
    <name evidence="1" type="ORF">BYL167_LOCUS71060</name>
</gene>
<organism evidence="1 2">
    <name type="scientific">Rotaria magnacalcarata</name>
    <dbReference type="NCBI Taxonomy" id="392030"/>
    <lineage>
        <taxon>Eukaryota</taxon>
        <taxon>Metazoa</taxon>
        <taxon>Spiralia</taxon>
        <taxon>Gnathifera</taxon>
        <taxon>Rotifera</taxon>
        <taxon>Eurotatoria</taxon>
        <taxon>Bdelloidea</taxon>
        <taxon>Philodinida</taxon>
        <taxon>Philodinidae</taxon>
        <taxon>Rotaria</taxon>
    </lineage>
</organism>
<dbReference type="Proteomes" id="UP000681967">
    <property type="component" value="Unassembled WGS sequence"/>
</dbReference>
<feature type="non-terminal residue" evidence="1">
    <location>
        <position position="1"/>
    </location>
</feature>
<sequence>KAEMEEYKALEVFEQLATPLQWSTHLILKSKMKLYGTKSFPRNTEENDEQVDAESGYIEFKHYNELREKRLNLEAEQSIYF</sequence>
<evidence type="ECO:0000313" key="2">
    <source>
        <dbReference type="Proteomes" id="UP000681967"/>
    </source>
</evidence>
<protein>
    <submittedName>
        <fullName evidence="1">Uncharacterized protein</fullName>
    </submittedName>
</protein>
<reference evidence="1" key="1">
    <citation type="submission" date="2021-02" db="EMBL/GenBank/DDBJ databases">
        <authorList>
            <person name="Nowell W R."/>
        </authorList>
    </citation>
    <scope>NUCLEOTIDE SEQUENCE</scope>
</reference>